<protein>
    <submittedName>
        <fullName evidence="2">Uncharacterized protein</fullName>
    </submittedName>
</protein>
<comment type="caution">
    <text evidence="2">The sequence shown here is derived from an EMBL/GenBank/DDBJ whole genome shotgun (WGS) entry which is preliminary data.</text>
</comment>
<sequence length="185" mass="19987">MTGHVKALTSPYPGSQVERQPVPPGKGQLVGGLAGVPAGRVHRPPCARPTRLGRPPTQRGKLPPAVQHPGRRCTEDELRGGIPGRGRAAQKPHWKDGDDGKRVARKVGTQPCSRPNHNTVEKERCRREGDRSKDGESHLTVRSHSEEGLWPVGYTRRDGGSWRGDHGDTAQGVLRGGSELSGEYG</sequence>
<feature type="compositionally biased region" description="Basic and acidic residues" evidence="1">
    <location>
        <begin position="119"/>
        <end position="147"/>
    </location>
</feature>
<evidence type="ECO:0000313" key="2">
    <source>
        <dbReference type="EMBL" id="CAI9531752.1"/>
    </source>
</evidence>
<name>A0ABN9A6W9_9NEOB</name>
<feature type="region of interest" description="Disordered" evidence="1">
    <location>
        <begin position="1"/>
        <end position="185"/>
    </location>
</feature>
<gene>
    <name evidence="2" type="ORF">SPARVUS_LOCUS55184</name>
</gene>
<accession>A0ABN9A6W9</accession>
<evidence type="ECO:0000313" key="3">
    <source>
        <dbReference type="Proteomes" id="UP001162483"/>
    </source>
</evidence>
<dbReference type="Proteomes" id="UP001162483">
    <property type="component" value="Unassembled WGS sequence"/>
</dbReference>
<keyword evidence="3" id="KW-1185">Reference proteome</keyword>
<organism evidence="2 3">
    <name type="scientific">Staurois parvus</name>
    <dbReference type="NCBI Taxonomy" id="386267"/>
    <lineage>
        <taxon>Eukaryota</taxon>
        <taxon>Metazoa</taxon>
        <taxon>Chordata</taxon>
        <taxon>Craniata</taxon>
        <taxon>Vertebrata</taxon>
        <taxon>Euteleostomi</taxon>
        <taxon>Amphibia</taxon>
        <taxon>Batrachia</taxon>
        <taxon>Anura</taxon>
        <taxon>Neobatrachia</taxon>
        <taxon>Ranoidea</taxon>
        <taxon>Ranidae</taxon>
        <taxon>Staurois</taxon>
    </lineage>
</organism>
<proteinExistence type="predicted"/>
<reference evidence="2" key="1">
    <citation type="submission" date="2023-05" db="EMBL/GenBank/DDBJ databases">
        <authorList>
            <person name="Stuckert A."/>
        </authorList>
    </citation>
    <scope>NUCLEOTIDE SEQUENCE</scope>
</reference>
<dbReference type="EMBL" id="CATNWA010000022">
    <property type="protein sequence ID" value="CAI9531752.1"/>
    <property type="molecule type" value="Genomic_DNA"/>
</dbReference>
<evidence type="ECO:0000256" key="1">
    <source>
        <dbReference type="SAM" id="MobiDB-lite"/>
    </source>
</evidence>
<feature type="compositionally biased region" description="Basic and acidic residues" evidence="1">
    <location>
        <begin position="93"/>
        <end position="102"/>
    </location>
</feature>
<feature type="compositionally biased region" description="Basic and acidic residues" evidence="1">
    <location>
        <begin position="155"/>
        <end position="168"/>
    </location>
</feature>